<protein>
    <submittedName>
        <fullName evidence="2">Uncharacterized protein</fullName>
    </submittedName>
</protein>
<proteinExistence type="predicted"/>
<dbReference type="InParanoid" id="A0A4V6RHD6"/>
<evidence type="ECO:0000313" key="2">
    <source>
        <dbReference type="EMBL" id="TGZ79735.1"/>
    </source>
</evidence>
<sequence>MYASQPHHHSAMPRSSLTPPSLSPPSYNNQSPHLPAPFRQLHAPKSPMYRPAALRPTQVTRPPSSTASTSPKSVNGELNSARAPSVFGNESEEDDLFDDSTIIEIEDGEEGGRVTGPPKRTHWKVSRLCPS</sequence>
<dbReference type="Proteomes" id="UP000298138">
    <property type="component" value="Unassembled WGS sequence"/>
</dbReference>
<dbReference type="STRING" id="341454.A0A4V6RHD6"/>
<gene>
    <name evidence="2" type="ORF">EX30DRAFT_342087</name>
</gene>
<evidence type="ECO:0000256" key="1">
    <source>
        <dbReference type="SAM" id="MobiDB-lite"/>
    </source>
</evidence>
<keyword evidence="3" id="KW-1185">Reference proteome</keyword>
<feature type="compositionally biased region" description="Low complexity" evidence="1">
    <location>
        <begin position="13"/>
        <end position="32"/>
    </location>
</feature>
<dbReference type="AlphaFoldDB" id="A0A4V6RHD6"/>
<feature type="region of interest" description="Disordered" evidence="1">
    <location>
        <begin position="1"/>
        <end position="131"/>
    </location>
</feature>
<organism evidence="2 3">
    <name type="scientific">Ascodesmis nigricans</name>
    <dbReference type="NCBI Taxonomy" id="341454"/>
    <lineage>
        <taxon>Eukaryota</taxon>
        <taxon>Fungi</taxon>
        <taxon>Dikarya</taxon>
        <taxon>Ascomycota</taxon>
        <taxon>Pezizomycotina</taxon>
        <taxon>Pezizomycetes</taxon>
        <taxon>Pezizales</taxon>
        <taxon>Ascodesmidaceae</taxon>
        <taxon>Ascodesmis</taxon>
    </lineage>
</organism>
<reference evidence="2 3" key="1">
    <citation type="submission" date="2019-04" db="EMBL/GenBank/DDBJ databases">
        <title>Comparative genomics and transcriptomics to analyze fruiting body development in filamentous ascomycetes.</title>
        <authorList>
            <consortium name="DOE Joint Genome Institute"/>
            <person name="Lutkenhaus R."/>
            <person name="Traeger S."/>
            <person name="Breuer J."/>
            <person name="Kuo A."/>
            <person name="Lipzen A."/>
            <person name="Pangilinan J."/>
            <person name="Dilworth D."/>
            <person name="Sandor L."/>
            <person name="Poggeler S."/>
            <person name="Barry K."/>
            <person name="Grigoriev I.V."/>
            <person name="Nowrousian M."/>
        </authorList>
    </citation>
    <scope>NUCLEOTIDE SEQUENCE [LARGE SCALE GENOMIC DNA]</scope>
    <source>
        <strain evidence="2 3">CBS 389.68</strain>
    </source>
</reference>
<dbReference type="EMBL" id="ML220129">
    <property type="protein sequence ID" value="TGZ79735.1"/>
    <property type="molecule type" value="Genomic_DNA"/>
</dbReference>
<name>A0A4V6RHD6_9PEZI</name>
<accession>A0A4V6RHD6</accession>
<feature type="compositionally biased region" description="Basic residues" evidence="1">
    <location>
        <begin position="1"/>
        <end position="11"/>
    </location>
</feature>
<feature type="compositionally biased region" description="Low complexity" evidence="1">
    <location>
        <begin position="60"/>
        <end position="73"/>
    </location>
</feature>
<evidence type="ECO:0000313" key="3">
    <source>
        <dbReference type="Proteomes" id="UP000298138"/>
    </source>
</evidence>